<proteinExistence type="predicted"/>
<protein>
    <submittedName>
        <fullName evidence="1">Uncharacterized protein</fullName>
    </submittedName>
</protein>
<name>A0ACB8QR22_9AGAM</name>
<comment type="caution">
    <text evidence="1">The sequence shown here is derived from an EMBL/GenBank/DDBJ whole genome shotgun (WGS) entry which is preliminary data.</text>
</comment>
<reference evidence="1" key="1">
    <citation type="submission" date="2021-02" db="EMBL/GenBank/DDBJ databases">
        <authorList>
            <consortium name="DOE Joint Genome Institute"/>
            <person name="Ahrendt S."/>
            <person name="Looney B.P."/>
            <person name="Miyauchi S."/>
            <person name="Morin E."/>
            <person name="Drula E."/>
            <person name="Courty P.E."/>
            <person name="Chicoki N."/>
            <person name="Fauchery L."/>
            <person name="Kohler A."/>
            <person name="Kuo A."/>
            <person name="Labutti K."/>
            <person name="Pangilinan J."/>
            <person name="Lipzen A."/>
            <person name="Riley R."/>
            <person name="Andreopoulos W."/>
            <person name="He G."/>
            <person name="Johnson J."/>
            <person name="Barry K.W."/>
            <person name="Grigoriev I.V."/>
            <person name="Nagy L."/>
            <person name="Hibbett D."/>
            <person name="Henrissat B."/>
            <person name="Matheny P.B."/>
            <person name="Labbe J."/>
            <person name="Martin F."/>
        </authorList>
    </citation>
    <scope>NUCLEOTIDE SEQUENCE</scope>
    <source>
        <strain evidence="1">EC-137</strain>
    </source>
</reference>
<evidence type="ECO:0000313" key="2">
    <source>
        <dbReference type="Proteomes" id="UP000814128"/>
    </source>
</evidence>
<dbReference type="EMBL" id="MU273502">
    <property type="protein sequence ID" value="KAI0034331.1"/>
    <property type="molecule type" value="Genomic_DNA"/>
</dbReference>
<organism evidence="1 2">
    <name type="scientific">Vararia minispora EC-137</name>
    <dbReference type="NCBI Taxonomy" id="1314806"/>
    <lineage>
        <taxon>Eukaryota</taxon>
        <taxon>Fungi</taxon>
        <taxon>Dikarya</taxon>
        <taxon>Basidiomycota</taxon>
        <taxon>Agaricomycotina</taxon>
        <taxon>Agaricomycetes</taxon>
        <taxon>Russulales</taxon>
        <taxon>Lachnocladiaceae</taxon>
        <taxon>Vararia</taxon>
    </lineage>
</organism>
<gene>
    <name evidence="1" type="ORF">K488DRAFT_84060</name>
</gene>
<evidence type="ECO:0000313" key="1">
    <source>
        <dbReference type="EMBL" id="KAI0034331.1"/>
    </source>
</evidence>
<sequence length="371" mass="39586">MTPLLPTPSPPLISTWPEGPSLPQAASDPRRSSHYFVPRSDIGAVSSSALPTNAAAISQCAPATPHPACPARSASVDAQPHSHDAAAAAHINPLSTLSTTILPYTPADMVVPPKKPLPPRFPPPPLPLSDHHIDDAQPSHSSTSRRSREKRHACWMCHKAFDRPSTLRKHLLVHTGEKAFVCETCKRRFGVLSNLNRHTRRCTLRSGSTTEGASADTSDGTESPEPQQGTSPASVSAESEAVVEGPAVVSLSGATSSAPAHRGRATSVAATVDAASTGGAGAPRKRRARRAPSPSHWIPASLQFFDLTPSKIVCSLPLAPVVPFKDEDVWEERDSYQCDMTDRPYHPSGWRGKLPGPGLRDIITNGRFVML</sequence>
<reference evidence="1" key="2">
    <citation type="journal article" date="2022" name="New Phytol.">
        <title>Evolutionary transition to the ectomycorrhizal habit in the genomes of a hyperdiverse lineage of mushroom-forming fungi.</title>
        <authorList>
            <person name="Looney B."/>
            <person name="Miyauchi S."/>
            <person name="Morin E."/>
            <person name="Drula E."/>
            <person name="Courty P.E."/>
            <person name="Kohler A."/>
            <person name="Kuo A."/>
            <person name="LaButti K."/>
            <person name="Pangilinan J."/>
            <person name="Lipzen A."/>
            <person name="Riley R."/>
            <person name="Andreopoulos W."/>
            <person name="He G."/>
            <person name="Johnson J."/>
            <person name="Nolan M."/>
            <person name="Tritt A."/>
            <person name="Barry K.W."/>
            <person name="Grigoriev I.V."/>
            <person name="Nagy L.G."/>
            <person name="Hibbett D."/>
            <person name="Henrissat B."/>
            <person name="Matheny P.B."/>
            <person name="Labbe J."/>
            <person name="Martin F.M."/>
        </authorList>
    </citation>
    <scope>NUCLEOTIDE SEQUENCE</scope>
    <source>
        <strain evidence="1">EC-137</strain>
    </source>
</reference>
<dbReference type="Proteomes" id="UP000814128">
    <property type="component" value="Unassembled WGS sequence"/>
</dbReference>
<accession>A0ACB8QR22</accession>
<keyword evidence="2" id="KW-1185">Reference proteome</keyword>